<dbReference type="AlphaFoldDB" id="A0A3N4JC74"/>
<protein>
    <submittedName>
        <fullName evidence="1">Uncharacterized protein</fullName>
    </submittedName>
</protein>
<sequence length="240" mass="27432">MSGNSQKTLKNARMPKHITEIGMTTAQYYELKVYLKSIILPGTPPFGSLQNSDSKRAHRQWLNNALREIGPRFFPGGVEGLVWPKDYDEIYNVVHQAVRVMSIGMRKQYEKEQGDAQKNGDNDVEMEIVQDGELGGAATSGEADFGEGVKALDEDETYAEWEKEEEMMRAMIEEMEKDIPVEDMMEGMDAEPLELEYMLELMKPEMFVNFPDFIDEHFDWDAIVDVNKPEPVARLLLLLS</sequence>
<evidence type="ECO:0000313" key="1">
    <source>
        <dbReference type="EMBL" id="RPA95855.1"/>
    </source>
</evidence>
<gene>
    <name evidence="1" type="ORF">L873DRAFT_1845693</name>
</gene>
<name>A0A3N4JC74_9PEZI</name>
<keyword evidence="2" id="KW-1185">Reference proteome</keyword>
<organism evidence="1 2">
    <name type="scientific">Choiromyces venosus 120613-1</name>
    <dbReference type="NCBI Taxonomy" id="1336337"/>
    <lineage>
        <taxon>Eukaryota</taxon>
        <taxon>Fungi</taxon>
        <taxon>Dikarya</taxon>
        <taxon>Ascomycota</taxon>
        <taxon>Pezizomycotina</taxon>
        <taxon>Pezizomycetes</taxon>
        <taxon>Pezizales</taxon>
        <taxon>Tuberaceae</taxon>
        <taxon>Choiromyces</taxon>
    </lineage>
</organism>
<accession>A0A3N4JC74</accession>
<evidence type="ECO:0000313" key="2">
    <source>
        <dbReference type="Proteomes" id="UP000276215"/>
    </source>
</evidence>
<dbReference type="EMBL" id="ML120420">
    <property type="protein sequence ID" value="RPA95855.1"/>
    <property type="molecule type" value="Genomic_DNA"/>
</dbReference>
<dbReference type="Proteomes" id="UP000276215">
    <property type="component" value="Unassembled WGS sequence"/>
</dbReference>
<proteinExistence type="predicted"/>
<reference evidence="1 2" key="1">
    <citation type="journal article" date="2018" name="Nat. Ecol. Evol.">
        <title>Pezizomycetes genomes reveal the molecular basis of ectomycorrhizal truffle lifestyle.</title>
        <authorList>
            <person name="Murat C."/>
            <person name="Payen T."/>
            <person name="Noel B."/>
            <person name="Kuo A."/>
            <person name="Morin E."/>
            <person name="Chen J."/>
            <person name="Kohler A."/>
            <person name="Krizsan K."/>
            <person name="Balestrini R."/>
            <person name="Da Silva C."/>
            <person name="Montanini B."/>
            <person name="Hainaut M."/>
            <person name="Levati E."/>
            <person name="Barry K.W."/>
            <person name="Belfiori B."/>
            <person name="Cichocki N."/>
            <person name="Clum A."/>
            <person name="Dockter R.B."/>
            <person name="Fauchery L."/>
            <person name="Guy J."/>
            <person name="Iotti M."/>
            <person name="Le Tacon F."/>
            <person name="Lindquist E.A."/>
            <person name="Lipzen A."/>
            <person name="Malagnac F."/>
            <person name="Mello A."/>
            <person name="Molinier V."/>
            <person name="Miyauchi S."/>
            <person name="Poulain J."/>
            <person name="Riccioni C."/>
            <person name="Rubini A."/>
            <person name="Sitrit Y."/>
            <person name="Splivallo R."/>
            <person name="Traeger S."/>
            <person name="Wang M."/>
            <person name="Zifcakova L."/>
            <person name="Wipf D."/>
            <person name="Zambonelli A."/>
            <person name="Paolocci F."/>
            <person name="Nowrousian M."/>
            <person name="Ottonello S."/>
            <person name="Baldrian P."/>
            <person name="Spatafora J.W."/>
            <person name="Henrissat B."/>
            <person name="Nagy L.G."/>
            <person name="Aury J.M."/>
            <person name="Wincker P."/>
            <person name="Grigoriev I.V."/>
            <person name="Bonfante P."/>
            <person name="Martin F.M."/>
        </authorList>
    </citation>
    <scope>NUCLEOTIDE SEQUENCE [LARGE SCALE GENOMIC DNA]</scope>
    <source>
        <strain evidence="1 2">120613-1</strain>
    </source>
</reference>
<dbReference type="OrthoDB" id="5407709at2759"/>